<comment type="subcellular location">
    <subcellularLocation>
        <location evidence="1">Nucleus</location>
        <location evidence="1">Nucleolus</location>
    </subcellularLocation>
</comment>
<feature type="domain" description="Utp10/HEAT1 HEAT-repeats" evidence="2">
    <location>
        <begin position="48"/>
        <end position="210"/>
    </location>
</feature>
<dbReference type="PANTHER" id="PTHR13457:SF1">
    <property type="entry name" value="HEAT REPEAT-CONTAINING PROTEIN 1"/>
    <property type="match status" value="1"/>
</dbReference>
<dbReference type="PANTHER" id="PTHR13457">
    <property type="entry name" value="BAP28"/>
    <property type="match status" value="1"/>
</dbReference>
<dbReference type="Pfam" id="PF23243">
    <property type="entry name" value="HEAT_HEATR1"/>
    <property type="match status" value="1"/>
</dbReference>
<dbReference type="GeneID" id="105311075"/>
<comment type="function">
    <text evidence="1">Involved in nucleolar processing of pre-18S ribosomal RNA.</text>
</comment>
<dbReference type="GO" id="GO:0045943">
    <property type="term" value="P:positive regulation of transcription by RNA polymerase I"/>
    <property type="evidence" value="ECO:0007669"/>
    <property type="project" value="TreeGrafter"/>
</dbReference>
<evidence type="ECO:0000256" key="1">
    <source>
        <dbReference type="RuleBase" id="RU367065"/>
    </source>
</evidence>
<gene>
    <name evidence="4" type="primary">LOC105311075</name>
</gene>
<dbReference type="InterPro" id="IPR056473">
    <property type="entry name" value="HEAT_Utp10/HEAT1"/>
</dbReference>
<dbReference type="GO" id="GO:0000462">
    <property type="term" value="P:maturation of SSU-rRNA from tricistronic rRNA transcript (SSU-rRNA, 5.8S rRNA, LSU-rRNA)"/>
    <property type="evidence" value="ECO:0007669"/>
    <property type="project" value="TreeGrafter"/>
</dbReference>
<dbReference type="Proteomes" id="UP000515202">
    <property type="component" value="Unplaced"/>
</dbReference>
<reference evidence="4" key="1">
    <citation type="submission" date="2025-08" db="UniProtKB">
        <authorList>
            <consortium name="RefSeq"/>
        </authorList>
    </citation>
    <scope>IDENTIFICATION</scope>
    <source>
        <tissue evidence="4">Kidney</tissue>
    </source>
</reference>
<dbReference type="AlphaFoldDB" id="A0A6P3RQ92"/>
<keyword evidence="1" id="KW-0687">Ribonucleoprotein</keyword>
<comment type="similarity">
    <text evidence="1">Belongs to the HEATR1/UTP10 family.</text>
</comment>
<accession>A0A6P3RQ92</accession>
<dbReference type="GO" id="GO:0034455">
    <property type="term" value="C:t-UTP complex"/>
    <property type="evidence" value="ECO:0007669"/>
    <property type="project" value="TreeGrafter"/>
</dbReference>
<organism evidence="3 4">
    <name type="scientific">Pteropus vampyrus</name>
    <name type="common">Large flying fox</name>
    <dbReference type="NCBI Taxonomy" id="132908"/>
    <lineage>
        <taxon>Eukaryota</taxon>
        <taxon>Metazoa</taxon>
        <taxon>Chordata</taxon>
        <taxon>Craniata</taxon>
        <taxon>Vertebrata</taxon>
        <taxon>Euteleostomi</taxon>
        <taxon>Mammalia</taxon>
        <taxon>Eutheria</taxon>
        <taxon>Laurasiatheria</taxon>
        <taxon>Chiroptera</taxon>
        <taxon>Yinpterochiroptera</taxon>
        <taxon>Pteropodoidea</taxon>
        <taxon>Pteropodidae</taxon>
        <taxon>Pteropodinae</taxon>
        <taxon>Pteropus</taxon>
    </lineage>
</organism>
<sequence length="236" mass="26776">MSIFTFMGASVMRLDDTYSFQVINKTVKMVIPALIQSDGGDSTEVSRSVEETVVKITGVFVDALPHVPEHRRLPVLVQLVDTLGAGRFLWVLLVLLFDQYVTKTALAAAYGEKDAILEADTEFWISVCCEFSVQHQIQSLMNILQYLINLPEEKEETVPKAAFDKSESREEMLQVFNVDTHSSKQLRHFKFLSVSFMSQLLASSHFIRKVICSLNVFVTVILCFLKELCFKLIKRA</sequence>
<dbReference type="InterPro" id="IPR040191">
    <property type="entry name" value="UTP10"/>
</dbReference>
<proteinExistence type="inferred from homology"/>
<keyword evidence="1" id="KW-0690">Ribosome biogenesis</keyword>
<dbReference type="KEGG" id="pvp:105311075"/>
<keyword evidence="1" id="KW-0698">rRNA processing</keyword>
<keyword evidence="1" id="KW-0539">Nucleus</keyword>
<dbReference type="RefSeq" id="XP_011385413.2">
    <property type="nucleotide sequence ID" value="XM_011387111.2"/>
</dbReference>
<dbReference type="GO" id="GO:0030686">
    <property type="term" value="C:90S preribosome"/>
    <property type="evidence" value="ECO:0007669"/>
    <property type="project" value="TreeGrafter"/>
</dbReference>
<evidence type="ECO:0000313" key="3">
    <source>
        <dbReference type="Proteomes" id="UP000515202"/>
    </source>
</evidence>
<dbReference type="OrthoDB" id="31183at2759"/>
<protein>
    <recommendedName>
        <fullName evidence="1">HEAT repeat-containing protein 1</fullName>
    </recommendedName>
</protein>
<dbReference type="GO" id="GO:0030515">
    <property type="term" value="F:snoRNA binding"/>
    <property type="evidence" value="ECO:0007669"/>
    <property type="project" value="TreeGrafter"/>
</dbReference>
<keyword evidence="3" id="KW-1185">Reference proteome</keyword>
<evidence type="ECO:0000259" key="2">
    <source>
        <dbReference type="Pfam" id="PF23243"/>
    </source>
</evidence>
<evidence type="ECO:0000313" key="4">
    <source>
        <dbReference type="RefSeq" id="XP_011385413.2"/>
    </source>
</evidence>
<name>A0A6P3RQ92_PTEVA</name>
<dbReference type="GO" id="GO:0032040">
    <property type="term" value="C:small-subunit processome"/>
    <property type="evidence" value="ECO:0007669"/>
    <property type="project" value="TreeGrafter"/>
</dbReference>